<evidence type="ECO:0000256" key="4">
    <source>
        <dbReference type="SAM" id="SignalP"/>
    </source>
</evidence>
<dbReference type="GO" id="GO:0042597">
    <property type="term" value="C:periplasmic space"/>
    <property type="evidence" value="ECO:0007669"/>
    <property type="project" value="UniProtKB-SubCell"/>
</dbReference>
<dbReference type="OrthoDB" id="9769667at2"/>
<dbReference type="EMBL" id="CP003744">
    <property type="protein sequence ID" value="AGI74900.1"/>
    <property type="molecule type" value="Genomic_DNA"/>
</dbReference>
<dbReference type="eggNOG" id="COG4663">
    <property type="taxonomic scope" value="Bacteria"/>
</dbReference>
<proteinExistence type="predicted"/>
<evidence type="ECO:0000256" key="1">
    <source>
        <dbReference type="ARBA" id="ARBA00004418"/>
    </source>
</evidence>
<dbReference type="InterPro" id="IPR018389">
    <property type="entry name" value="DctP_fam"/>
</dbReference>
<dbReference type="NCBIfam" id="NF037995">
    <property type="entry name" value="TRAP_S1"/>
    <property type="match status" value="1"/>
</dbReference>
<geneLocation type="plasmid" evidence="5 6">
    <name>pOA238_160</name>
</geneLocation>
<comment type="subcellular location">
    <subcellularLocation>
        <location evidence="1">Periplasm</location>
    </subcellularLocation>
</comment>
<keyword evidence="5" id="KW-0614">Plasmid</keyword>
<organism evidence="5 6">
    <name type="scientific">Octadecabacter arcticus 238</name>
    <dbReference type="NCBI Taxonomy" id="391616"/>
    <lineage>
        <taxon>Bacteria</taxon>
        <taxon>Pseudomonadati</taxon>
        <taxon>Pseudomonadota</taxon>
        <taxon>Alphaproteobacteria</taxon>
        <taxon>Rhodobacterales</taxon>
        <taxon>Roseobacteraceae</taxon>
        <taxon>Octadecabacter</taxon>
    </lineage>
</organism>
<gene>
    <name evidence="5" type="primary">dctP1</name>
    <name evidence="5" type="ORF">OA238_160p0940</name>
</gene>
<dbReference type="Gene3D" id="3.40.190.170">
    <property type="entry name" value="Bacterial extracellular solute-binding protein, family 7"/>
    <property type="match status" value="1"/>
</dbReference>
<evidence type="ECO:0000313" key="5">
    <source>
        <dbReference type="EMBL" id="AGI74900.1"/>
    </source>
</evidence>
<sequence>MKLNNILAGAVIAAALPLSSAIAQEYNWNFQAFMPAGSDAYTAFVDFTDRVEAMSDGRIKITPLPEDSVVSGREQLDAVASGILNGQFGSIGYNAGQDPAFGVLGNFVGGYDSPWQAQAFFDEGGGLELARELYSDYNVHFVAPVFWQGESIPSTIPITSVADFAGVKIRAPEGTVGRVFAEMGASVVGLPGSELFQALSTGLIEATDYLTLGQNAQVGLHESAKYAIYPGIHSNPTLEISVNADDWAELPDDLKAIVVGATRVLSVDVMQRTYLTDQAAAARLPTEEGVTLIDWSAEERRKLREISAGVMGEYATESDMAQRIYDSQVVFMRSIGLL</sequence>
<dbReference type="CDD" id="cd13604">
    <property type="entry name" value="PBP2_TRAP_ketoacid_lactate_like"/>
    <property type="match status" value="1"/>
</dbReference>
<feature type="chain" id="PRO_5004103129" evidence="4">
    <location>
        <begin position="24"/>
        <end position="338"/>
    </location>
</feature>
<dbReference type="PANTHER" id="PTHR33376">
    <property type="match status" value="1"/>
</dbReference>
<dbReference type="RefSeq" id="WP_015497791.1">
    <property type="nucleotide sequence ID" value="NC_020910.1"/>
</dbReference>
<evidence type="ECO:0000256" key="2">
    <source>
        <dbReference type="ARBA" id="ARBA00022729"/>
    </source>
</evidence>
<keyword evidence="2 4" id="KW-0732">Signal</keyword>
<keyword evidence="6" id="KW-1185">Reference proteome</keyword>
<accession>M9RYH0</accession>
<protein>
    <submittedName>
        <fullName evidence="5">TRAP transporter DctP subunit</fullName>
    </submittedName>
</protein>
<evidence type="ECO:0000256" key="3">
    <source>
        <dbReference type="ARBA" id="ARBA00022764"/>
    </source>
</evidence>
<dbReference type="AlphaFoldDB" id="M9RYH0"/>
<reference evidence="5 6" key="1">
    <citation type="journal article" date="2013" name="PLoS ONE">
        <title>Poles Apart: Arctic and Antarctic Octadecabacter strains Share High Genome Plasticity and a New Type of Xanthorhodopsin.</title>
        <authorList>
            <person name="Vollmers J."/>
            <person name="Voget S."/>
            <person name="Dietrich S."/>
            <person name="Gollnow K."/>
            <person name="Smits M."/>
            <person name="Meyer K."/>
            <person name="Brinkhoff T."/>
            <person name="Simon M."/>
            <person name="Daniel R."/>
        </authorList>
    </citation>
    <scope>NUCLEOTIDE SEQUENCE [LARGE SCALE GENOMIC DNA]</scope>
    <source>
        <strain evidence="5 6">238</strain>
        <plasmid evidence="6">Plasmid pOA238_160</plasmid>
    </source>
</reference>
<evidence type="ECO:0000313" key="6">
    <source>
        <dbReference type="Proteomes" id="UP000004688"/>
    </source>
</evidence>
<feature type="signal peptide" evidence="4">
    <location>
        <begin position="1"/>
        <end position="23"/>
    </location>
</feature>
<dbReference type="HOGENOM" id="CLU_036176_0_0_5"/>
<dbReference type="Proteomes" id="UP000004688">
    <property type="component" value="Plasmid pOA238_160"/>
</dbReference>
<name>M9RYH0_9RHOB</name>
<dbReference type="PANTHER" id="PTHR33376:SF5">
    <property type="entry name" value="EXTRACYTOPLASMIC SOLUTE RECEPTOR PROTEIN"/>
    <property type="match status" value="1"/>
</dbReference>
<dbReference type="InterPro" id="IPR038404">
    <property type="entry name" value="TRAP_DctP_sf"/>
</dbReference>
<dbReference type="GO" id="GO:0055085">
    <property type="term" value="P:transmembrane transport"/>
    <property type="evidence" value="ECO:0007669"/>
    <property type="project" value="InterPro"/>
</dbReference>
<dbReference type="KEGG" id="oar:OA238_160p0940"/>
<dbReference type="Pfam" id="PF03480">
    <property type="entry name" value="DctP"/>
    <property type="match status" value="1"/>
</dbReference>
<keyword evidence="3" id="KW-0574">Periplasm</keyword>